<dbReference type="PROSITE" id="PS51118">
    <property type="entry name" value="HTH_HXLR"/>
    <property type="match status" value="1"/>
</dbReference>
<keyword evidence="3" id="KW-0804">Transcription</keyword>
<proteinExistence type="predicted"/>
<dbReference type="InterPro" id="IPR036388">
    <property type="entry name" value="WH-like_DNA-bd_sf"/>
</dbReference>
<keyword evidence="6" id="KW-1185">Reference proteome</keyword>
<feature type="domain" description="HTH hxlR-type" evidence="4">
    <location>
        <begin position="7"/>
        <end position="105"/>
    </location>
</feature>
<keyword evidence="2" id="KW-0238">DNA-binding</keyword>
<evidence type="ECO:0000313" key="6">
    <source>
        <dbReference type="Proteomes" id="UP000321306"/>
    </source>
</evidence>
<dbReference type="InterPro" id="IPR036390">
    <property type="entry name" value="WH_DNA-bd_sf"/>
</dbReference>
<dbReference type="PANTHER" id="PTHR33204:SF37">
    <property type="entry name" value="HTH-TYPE TRANSCRIPTIONAL REGULATOR YODB"/>
    <property type="match status" value="1"/>
</dbReference>
<dbReference type="GO" id="GO:0003677">
    <property type="term" value="F:DNA binding"/>
    <property type="evidence" value="ECO:0007669"/>
    <property type="project" value="UniProtKB-KW"/>
</dbReference>
<dbReference type="InterPro" id="IPR002577">
    <property type="entry name" value="HTH_HxlR"/>
</dbReference>
<dbReference type="RefSeq" id="WP_146882066.1">
    <property type="nucleotide sequence ID" value="NZ_BJXB01000002.1"/>
</dbReference>
<dbReference type="EMBL" id="BJXB01000002">
    <property type="protein sequence ID" value="GEM44909.1"/>
    <property type="molecule type" value="Genomic_DNA"/>
</dbReference>
<dbReference type="InterPro" id="IPR011991">
    <property type="entry name" value="ArsR-like_HTH"/>
</dbReference>
<dbReference type="AlphaFoldDB" id="A0A511MWF4"/>
<protein>
    <submittedName>
        <fullName evidence="5">Transcriptional regulator</fullName>
    </submittedName>
</protein>
<gene>
    <name evidence="5" type="ORF">DC3_05440</name>
</gene>
<dbReference type="PANTHER" id="PTHR33204">
    <property type="entry name" value="TRANSCRIPTIONAL REGULATOR, MARR FAMILY"/>
    <property type="match status" value="1"/>
</dbReference>
<dbReference type="OrthoDB" id="370168at2"/>
<dbReference type="Gene3D" id="1.10.10.10">
    <property type="entry name" value="Winged helix-like DNA-binding domain superfamily/Winged helix DNA-binding domain"/>
    <property type="match status" value="1"/>
</dbReference>
<evidence type="ECO:0000313" key="5">
    <source>
        <dbReference type="EMBL" id="GEM44909.1"/>
    </source>
</evidence>
<name>A0A511MWF4_DEIC1</name>
<evidence type="ECO:0000259" key="4">
    <source>
        <dbReference type="PROSITE" id="PS51118"/>
    </source>
</evidence>
<evidence type="ECO:0000256" key="3">
    <source>
        <dbReference type="ARBA" id="ARBA00023163"/>
    </source>
</evidence>
<comment type="caution">
    <text evidence="5">The sequence shown here is derived from an EMBL/GenBank/DDBJ whole genome shotgun (WGS) entry which is preliminary data.</text>
</comment>
<dbReference type="SUPFAM" id="SSF46785">
    <property type="entry name" value="Winged helix' DNA-binding domain"/>
    <property type="match status" value="1"/>
</dbReference>
<dbReference type="CDD" id="cd00090">
    <property type="entry name" value="HTH_ARSR"/>
    <property type="match status" value="1"/>
</dbReference>
<reference evidence="5 6" key="1">
    <citation type="submission" date="2019-07" db="EMBL/GenBank/DDBJ databases">
        <title>Whole genome shotgun sequence of Deinococcus cellulosilyticus NBRC 106333.</title>
        <authorList>
            <person name="Hosoyama A."/>
            <person name="Uohara A."/>
            <person name="Ohji S."/>
            <person name="Ichikawa N."/>
        </authorList>
    </citation>
    <scope>NUCLEOTIDE SEQUENCE [LARGE SCALE GENOMIC DNA]</scope>
    <source>
        <strain evidence="5 6">NBRC 106333</strain>
    </source>
</reference>
<sequence>MSEDGFCPVHHAIQILQEKWTLHIIRTLLQGPSGFNELSRAVGGCNPATLTHRLESLEGLGLVKKEVLSLMPPRSSYSLTPAGVELQGVVNAIDEWARNHLSTCKQKAESVK</sequence>
<dbReference type="Pfam" id="PF01638">
    <property type="entry name" value="HxlR"/>
    <property type="match status" value="1"/>
</dbReference>
<evidence type="ECO:0000256" key="1">
    <source>
        <dbReference type="ARBA" id="ARBA00023015"/>
    </source>
</evidence>
<organism evidence="5 6">
    <name type="scientific">Deinococcus cellulosilyticus (strain DSM 18568 / NBRC 106333 / KACC 11606 / 5516J-15)</name>
    <dbReference type="NCBI Taxonomy" id="1223518"/>
    <lineage>
        <taxon>Bacteria</taxon>
        <taxon>Thermotogati</taxon>
        <taxon>Deinococcota</taxon>
        <taxon>Deinococci</taxon>
        <taxon>Deinococcales</taxon>
        <taxon>Deinococcaceae</taxon>
        <taxon>Deinococcus</taxon>
    </lineage>
</organism>
<accession>A0A511MWF4</accession>
<dbReference type="Proteomes" id="UP000321306">
    <property type="component" value="Unassembled WGS sequence"/>
</dbReference>
<keyword evidence="1" id="KW-0805">Transcription regulation</keyword>
<evidence type="ECO:0000256" key="2">
    <source>
        <dbReference type="ARBA" id="ARBA00023125"/>
    </source>
</evidence>